<evidence type="ECO:0000313" key="2">
    <source>
        <dbReference type="EMBL" id="JAG92851.1"/>
    </source>
</evidence>
<dbReference type="EMBL" id="GCJM01000027">
    <property type="protein sequence ID" value="JAG92851.1"/>
    <property type="molecule type" value="Transcribed_RNA"/>
</dbReference>
<reference evidence="2" key="1">
    <citation type="journal article" date="2015" name="Mar. Biotechnol.">
        <title>High conopeptide diversity in Conus tribblei revealed through analysis of venom duct transcriptome using two high-throughput sequencing platforms.</title>
        <authorList>
            <person name="Barghi N."/>
            <person name="Concepcion G.P."/>
            <person name="Olivera B.M."/>
            <person name="Lluisma A.O."/>
        </authorList>
    </citation>
    <scope>NUCLEOTIDE SEQUENCE</scope>
    <source>
        <tissue evidence="2">Venom duct</tissue>
    </source>
</reference>
<reference evidence="3" key="2">
    <citation type="submission" date="2015-04" db="EMBL/GenBank/DDBJ databases">
        <authorList>
            <person name="Syromyatnikov M.Y."/>
            <person name="Popov V.N."/>
        </authorList>
    </citation>
    <scope>NUCLEOTIDE SEQUENCE</scope>
    <source>
        <tissue evidence="3">Venom duct</tissue>
    </source>
</reference>
<name>A0A0C9RYM1_CONTD</name>
<dbReference type="EMBL" id="GCVM01000013">
    <property type="protein sequence ID" value="JAI17976.1"/>
    <property type="molecule type" value="Transcribed_RNA"/>
</dbReference>
<protein>
    <submittedName>
        <fullName evidence="2">Ctr_137_N conopeptide</fullName>
    </submittedName>
    <submittedName>
        <fullName evidence="3">Ctr_Ikot_7 conopeptide</fullName>
    </submittedName>
</protein>
<organism evidence="2">
    <name type="scientific">Conus tribblei</name>
    <name type="common">Tribble's cone</name>
    <name type="synonym">Splinoconus tribblei</name>
    <dbReference type="NCBI Taxonomy" id="101761"/>
    <lineage>
        <taxon>Eukaryota</taxon>
        <taxon>Metazoa</taxon>
        <taxon>Spiralia</taxon>
        <taxon>Lophotrochozoa</taxon>
        <taxon>Mollusca</taxon>
        <taxon>Gastropoda</taxon>
        <taxon>Caenogastropoda</taxon>
        <taxon>Neogastropoda</taxon>
        <taxon>Conoidea</taxon>
        <taxon>Conidae</taxon>
        <taxon>Conus</taxon>
        <taxon>Splinoconus</taxon>
    </lineage>
</organism>
<keyword evidence="1" id="KW-0732">Signal</keyword>
<sequence>MAMNMWMTLSVLVVVVFTTTVVCSTSLDEDKREALQLRWDTASLCCLSIYGCYWECKTKGGDNCWLWCAQENYDVCNGMYGDYCWPFANCFKECIKTKSKEHCFNGCTYEAKLKCIEEGYVACCPKFMTCYNECLENTGQYSCSNQCEGVGC</sequence>
<feature type="chain" id="PRO_5014019747" evidence="1">
    <location>
        <begin position="25"/>
        <end position="152"/>
    </location>
</feature>
<dbReference type="AlphaFoldDB" id="A0A0C9RYM1"/>
<feature type="signal peptide" evidence="1">
    <location>
        <begin position="1"/>
        <end position="24"/>
    </location>
</feature>
<proteinExistence type="predicted"/>
<evidence type="ECO:0000256" key="1">
    <source>
        <dbReference type="SAM" id="SignalP"/>
    </source>
</evidence>
<accession>A0A0C9RYM1</accession>
<evidence type="ECO:0000313" key="3">
    <source>
        <dbReference type="EMBL" id="JAI17976.1"/>
    </source>
</evidence>